<feature type="chain" id="PRO_5009535213" description="M23ase beta-sheet core domain-containing protein" evidence="2">
    <location>
        <begin position="22"/>
        <end position="430"/>
    </location>
</feature>
<name>A0A1F8DUP9_9BACT</name>
<accession>A0A1F8DUP9</accession>
<evidence type="ECO:0000313" key="4">
    <source>
        <dbReference type="EMBL" id="OGM91709.1"/>
    </source>
</evidence>
<evidence type="ECO:0000256" key="1">
    <source>
        <dbReference type="SAM" id="Coils"/>
    </source>
</evidence>
<dbReference type="Pfam" id="PF01551">
    <property type="entry name" value="Peptidase_M23"/>
    <property type="match status" value="1"/>
</dbReference>
<dbReference type="InterPro" id="IPR011055">
    <property type="entry name" value="Dup_hybrid_motif"/>
</dbReference>
<keyword evidence="1" id="KW-0175">Coiled coil</keyword>
<reference evidence="4 5" key="1">
    <citation type="journal article" date="2016" name="Nat. Commun.">
        <title>Thousands of microbial genomes shed light on interconnected biogeochemical processes in an aquifer system.</title>
        <authorList>
            <person name="Anantharaman K."/>
            <person name="Brown C.T."/>
            <person name="Hug L.A."/>
            <person name="Sharon I."/>
            <person name="Castelle C.J."/>
            <person name="Probst A.J."/>
            <person name="Thomas B.C."/>
            <person name="Singh A."/>
            <person name="Wilkins M.J."/>
            <person name="Karaoz U."/>
            <person name="Brodie E.L."/>
            <person name="Williams K.H."/>
            <person name="Hubbard S.S."/>
            <person name="Banfield J.F."/>
        </authorList>
    </citation>
    <scope>NUCLEOTIDE SEQUENCE [LARGE SCALE GENOMIC DNA]</scope>
</reference>
<feature type="coiled-coil region" evidence="1">
    <location>
        <begin position="210"/>
        <end position="244"/>
    </location>
</feature>
<dbReference type="STRING" id="1802557.A3A20_02120"/>
<feature type="signal peptide" evidence="2">
    <location>
        <begin position="1"/>
        <end position="21"/>
    </location>
</feature>
<dbReference type="AlphaFoldDB" id="A0A1F8DUP9"/>
<feature type="coiled-coil region" evidence="1">
    <location>
        <begin position="28"/>
        <end position="107"/>
    </location>
</feature>
<dbReference type="Gene3D" id="2.70.70.10">
    <property type="entry name" value="Glucose Permease (Domain IIA)"/>
    <property type="match status" value="1"/>
</dbReference>
<evidence type="ECO:0000259" key="3">
    <source>
        <dbReference type="Pfam" id="PF01551"/>
    </source>
</evidence>
<feature type="domain" description="M23ase beta-sheet core" evidence="3">
    <location>
        <begin position="287"/>
        <end position="388"/>
    </location>
</feature>
<dbReference type="InterPro" id="IPR016047">
    <property type="entry name" value="M23ase_b-sheet_dom"/>
</dbReference>
<comment type="caution">
    <text evidence="4">The sequence shown here is derived from an EMBL/GenBank/DDBJ whole genome shotgun (WGS) entry which is preliminary data.</text>
</comment>
<proteinExistence type="predicted"/>
<dbReference type="CDD" id="cd12797">
    <property type="entry name" value="M23_peptidase"/>
    <property type="match status" value="1"/>
</dbReference>
<dbReference type="GO" id="GO:0004222">
    <property type="term" value="F:metalloendopeptidase activity"/>
    <property type="evidence" value="ECO:0007669"/>
    <property type="project" value="TreeGrafter"/>
</dbReference>
<dbReference type="InterPro" id="IPR050570">
    <property type="entry name" value="Cell_wall_metabolism_enzyme"/>
</dbReference>
<dbReference type="EMBL" id="MGIR01000001">
    <property type="protein sequence ID" value="OGM91709.1"/>
    <property type="molecule type" value="Genomic_DNA"/>
</dbReference>
<evidence type="ECO:0000313" key="5">
    <source>
        <dbReference type="Proteomes" id="UP000178946"/>
    </source>
</evidence>
<sequence>MKIVIILFSIFYFLFSTMTYAAVPQQLQDEISKKASELQELNKQMQETQQALESTQQRGRTIEREIKTTEQSINQLNLGIKTNEIQLQKLNLEAEALEYEIVNTESTIELKRKAIGQLLREVQQKDNEPLLATLLKNGSLADGVMEIQGLMDLNSGLSVEITNLRQIKIFLDLKLSDVSENKQKTSWEKSSLANRKVVVEDQKTAQKRLLSQTASQAQTFQQQLAELEKKQEEISLEIEELEHRLQSQFDTGLLPLKRPGVFAYPVENVRFTQGYGPAGASTRRFYKFHNGVDFGVPVGAPVFAATEGVVVAVDNNDKGAWKNYQYGKYILIQHDNNLSTLYAHLSGQVVKVGDSVTRGQLIGHSGGARGTFGSGISTGPHLHFTAYYCGSVGWLQNVPRDSQLCGFASIPPAVGRVPIGAHIDPSDYLP</sequence>
<dbReference type="Gene3D" id="6.10.250.3150">
    <property type="match status" value="1"/>
</dbReference>
<dbReference type="Proteomes" id="UP000178946">
    <property type="component" value="Unassembled WGS sequence"/>
</dbReference>
<dbReference type="PANTHER" id="PTHR21666:SF270">
    <property type="entry name" value="MUREIN HYDROLASE ACTIVATOR ENVC"/>
    <property type="match status" value="1"/>
</dbReference>
<keyword evidence="2" id="KW-0732">Signal</keyword>
<dbReference type="PANTHER" id="PTHR21666">
    <property type="entry name" value="PEPTIDASE-RELATED"/>
    <property type="match status" value="1"/>
</dbReference>
<dbReference type="SUPFAM" id="SSF51261">
    <property type="entry name" value="Duplicated hybrid motif"/>
    <property type="match status" value="1"/>
</dbReference>
<gene>
    <name evidence="4" type="ORF">A3A20_02120</name>
</gene>
<evidence type="ECO:0000256" key="2">
    <source>
        <dbReference type="SAM" id="SignalP"/>
    </source>
</evidence>
<protein>
    <recommendedName>
        <fullName evidence="3">M23ase beta-sheet core domain-containing protein</fullName>
    </recommendedName>
</protein>
<organism evidence="4 5">
    <name type="scientific">Candidatus Wolfebacteria bacterium RIFCSPLOWO2_01_FULL_45_19</name>
    <dbReference type="NCBI Taxonomy" id="1802557"/>
    <lineage>
        <taxon>Bacteria</taxon>
        <taxon>Candidatus Wolfeibacteriota</taxon>
    </lineage>
</organism>